<feature type="domain" description="PKD" evidence="3">
    <location>
        <begin position="840"/>
        <end position="924"/>
    </location>
</feature>
<feature type="chain" id="PRO_5024957994" evidence="2">
    <location>
        <begin position="36"/>
        <end position="1181"/>
    </location>
</feature>
<dbReference type="PANTHER" id="PTHR40469">
    <property type="entry name" value="SECRETED GLYCOSYL HYDROLASE"/>
    <property type="match status" value="1"/>
</dbReference>
<dbReference type="InterPro" id="IPR029062">
    <property type="entry name" value="Class_I_gatase-like"/>
</dbReference>
<dbReference type="InterPro" id="IPR011042">
    <property type="entry name" value="6-blade_b-propeller_TolB-like"/>
</dbReference>
<dbReference type="GO" id="GO:0005975">
    <property type="term" value="P:carbohydrate metabolic process"/>
    <property type="evidence" value="ECO:0007669"/>
    <property type="project" value="UniProtKB-ARBA"/>
</dbReference>
<dbReference type="PROSITE" id="PS50093">
    <property type="entry name" value="PKD"/>
    <property type="match status" value="1"/>
</dbReference>
<dbReference type="SMART" id="SM00606">
    <property type="entry name" value="CBD_IV"/>
    <property type="match status" value="1"/>
</dbReference>
<dbReference type="SMART" id="SM00089">
    <property type="entry name" value="PKD"/>
    <property type="match status" value="1"/>
</dbReference>
<dbReference type="InterPro" id="IPR035986">
    <property type="entry name" value="PKD_dom_sf"/>
</dbReference>
<dbReference type="Gene3D" id="2.60.40.10">
    <property type="entry name" value="Immunoglobulins"/>
    <property type="match status" value="1"/>
</dbReference>
<dbReference type="InterPro" id="IPR008979">
    <property type="entry name" value="Galactose-bd-like_sf"/>
</dbReference>
<dbReference type="InterPro" id="IPR006584">
    <property type="entry name" value="Cellulose-bd_IV"/>
</dbReference>
<dbReference type="Gene3D" id="3.40.50.880">
    <property type="match status" value="1"/>
</dbReference>
<dbReference type="GO" id="GO:0030246">
    <property type="term" value="F:carbohydrate binding"/>
    <property type="evidence" value="ECO:0007669"/>
    <property type="project" value="InterPro"/>
</dbReference>
<name>A0A5N8VBR1_9ACTN</name>
<sequence length="1181" mass="126830">MRMALRRRLTVFGALLALLGSMLIGLASASVPAAAASPPDTAVPENSGNQYRVLVFTKSADANPAVTDAGVSAIRQLGNQLRFAVQVTDDARKFDQAHLKQYRAVVFLNTSGDVLTTAQQDAFEAYYRAGGGFVGIGSAIEAQPDWTFLSDALGTRSTGRTGVQAGTIKVADRVHDASKNLPEYWTHTDDWYNFKSNVRGKSHVLATVVEDAFKKQSWGGDLSGINGGKMGYDHPVTWCKDWEGGRSFYTALGNTADSFGEKDMRSHLGGAIKWAAGQSDPVYSDCGATVLSNYQQTAVAAPPNLNEPIGFDILPDGRTLQTDRRGSIRLHDSKSNKTTVLAQIPVYTNSEDGMYGPGIDNDFKNNHWVYLYYAPPTVKDVKLSTGEVVTQTTPTADAPTTGASPSVWDPWVGYFQLSRFKFVDAEGDTPAHLDVASEQEIMRVPVNRGACCHVAGDIDFDKHNNLWLTTGDDTPSGGGNSGGFSPFNDMLTTTGQYNAPFVDARRSAQNTNDLRGKVLRISVKDGAIATGDENKFGGAYTVPSGNLFPVGKDKTRPEIYAMGFRNPFRIQVDENDVAYVTDYSPDSQTPQNFRGPAGTGRMEIVRKPANYGWPMCVSQDLPYYRWNFNTSTPLDSPAKAFECDNPNRGPQNDSRWNLTGGPSVEPGLEYAPPVTNPDIWYSFTPENRADNPIGTPCAAYYNGSGATTCPRLFPELGTGGVGPHGAAKYHYDPDNPDKTKLPPYYDNAVFAGEFTRDTVKEVRLDSKNRVFKINDVLDCAGINAQRVPDTSKPFECDNPMDLQFDGQGHFYLLAYGDGFFNSNPDAGLYRWDYVKGQRAPIPKLTATPTNGTAPLNVNFSSAGSRDPDAADSIRFEWDFNGDGTVDSVDPEPQYTYTTPGQYTAKLTVIDSSGKSASANTTITVGNTAPVVKVNSPVDGGLFSFGDDIPFSVTVTDPEDGTIDCSRVEVTFVLGHDTHGHAEQSVHGCSGVLSTDPDDVSHGGNVFGVVSASYTDRGGPGGVPALTTVTQNQVRQKRQEVEFALDQSGTSVATTNDPAGGSQHRGGLGDGDYLALNGPFDLHSIDSLTFRVASTSTQVPAGSPMAAVEVRLDSVGGPLLTTANLTSTGATGNWESQKFPITDPGGKHKVYLVFRSVTGGQTGANLFNLNWAEFGGQGVSAS</sequence>
<dbReference type="SUPFAM" id="SSF50952">
    <property type="entry name" value="Soluble quinoprotein glucose dehydrogenase"/>
    <property type="match status" value="1"/>
</dbReference>
<accession>A0A5N8VBR1</accession>
<dbReference type="InterPro" id="IPR011041">
    <property type="entry name" value="Quinoprot_gluc/sorb_DH_b-prop"/>
</dbReference>
<dbReference type="CDD" id="cd00146">
    <property type="entry name" value="PKD"/>
    <property type="match status" value="1"/>
</dbReference>
<gene>
    <name evidence="5" type="ORF">FNH09_09230</name>
</gene>
<dbReference type="InterPro" id="IPR029010">
    <property type="entry name" value="ThuA-like"/>
</dbReference>
<comment type="caution">
    <text evidence="5">The sequence shown here is derived from an EMBL/GenBank/DDBJ whole genome shotgun (WGS) entry which is preliminary data.</text>
</comment>
<dbReference type="Pfam" id="PF03422">
    <property type="entry name" value="CBM_6"/>
    <property type="match status" value="1"/>
</dbReference>
<dbReference type="Pfam" id="PF07995">
    <property type="entry name" value="GSDH"/>
    <property type="match status" value="2"/>
</dbReference>
<protein>
    <submittedName>
        <fullName evidence="5">Carbohydrate-binding protein</fullName>
    </submittedName>
</protein>
<keyword evidence="1 2" id="KW-0732">Signal</keyword>
<dbReference type="InterPro" id="IPR022409">
    <property type="entry name" value="PKD/Chitinase_dom"/>
</dbReference>
<dbReference type="Proteomes" id="UP000325849">
    <property type="component" value="Unassembled WGS sequence"/>
</dbReference>
<evidence type="ECO:0000313" key="6">
    <source>
        <dbReference type="Proteomes" id="UP000325849"/>
    </source>
</evidence>
<dbReference type="CDD" id="cd04084">
    <property type="entry name" value="CBM6_xylanase-like"/>
    <property type="match status" value="1"/>
</dbReference>
<dbReference type="Pfam" id="PF18911">
    <property type="entry name" value="PKD_4"/>
    <property type="match status" value="1"/>
</dbReference>
<dbReference type="AlphaFoldDB" id="A0A5N8VBR1"/>
<keyword evidence="6" id="KW-1185">Reference proteome</keyword>
<evidence type="ECO:0000256" key="1">
    <source>
        <dbReference type="ARBA" id="ARBA00022729"/>
    </source>
</evidence>
<evidence type="ECO:0000313" key="5">
    <source>
        <dbReference type="EMBL" id="MPY31474.1"/>
    </source>
</evidence>
<dbReference type="OrthoDB" id="6402258at2"/>
<dbReference type="InterPro" id="IPR013783">
    <property type="entry name" value="Ig-like_fold"/>
</dbReference>
<dbReference type="PANTHER" id="PTHR40469:SF2">
    <property type="entry name" value="GALACTOSE-BINDING DOMAIN-LIKE SUPERFAMILY PROTEIN"/>
    <property type="match status" value="1"/>
</dbReference>
<organism evidence="5 6">
    <name type="scientific">Streptomyces adustus</name>
    <dbReference type="NCBI Taxonomy" id="1609272"/>
    <lineage>
        <taxon>Bacteria</taxon>
        <taxon>Bacillati</taxon>
        <taxon>Actinomycetota</taxon>
        <taxon>Actinomycetes</taxon>
        <taxon>Kitasatosporales</taxon>
        <taxon>Streptomycetaceae</taxon>
        <taxon>Streptomyces</taxon>
    </lineage>
</organism>
<evidence type="ECO:0000256" key="2">
    <source>
        <dbReference type="SAM" id="SignalP"/>
    </source>
</evidence>
<dbReference type="SUPFAM" id="SSF49785">
    <property type="entry name" value="Galactose-binding domain-like"/>
    <property type="match status" value="1"/>
</dbReference>
<feature type="domain" description="CBM6" evidence="4">
    <location>
        <begin position="1036"/>
        <end position="1174"/>
    </location>
</feature>
<proteinExistence type="predicted"/>
<feature type="signal peptide" evidence="2">
    <location>
        <begin position="1"/>
        <end position="35"/>
    </location>
</feature>
<dbReference type="SUPFAM" id="SSF49299">
    <property type="entry name" value="PKD domain"/>
    <property type="match status" value="1"/>
</dbReference>
<dbReference type="SUPFAM" id="SSF52317">
    <property type="entry name" value="Class I glutamine amidotransferase-like"/>
    <property type="match status" value="1"/>
</dbReference>
<dbReference type="InterPro" id="IPR005084">
    <property type="entry name" value="CBM6"/>
</dbReference>
<dbReference type="PROSITE" id="PS51175">
    <property type="entry name" value="CBM6"/>
    <property type="match status" value="1"/>
</dbReference>
<dbReference type="EMBL" id="VJZD01000026">
    <property type="protein sequence ID" value="MPY31474.1"/>
    <property type="molecule type" value="Genomic_DNA"/>
</dbReference>
<evidence type="ECO:0000259" key="3">
    <source>
        <dbReference type="PROSITE" id="PS50093"/>
    </source>
</evidence>
<dbReference type="Gene3D" id="2.120.10.30">
    <property type="entry name" value="TolB, C-terminal domain"/>
    <property type="match status" value="1"/>
</dbReference>
<reference evidence="5 6" key="1">
    <citation type="submission" date="2019-07" db="EMBL/GenBank/DDBJ databases">
        <title>New species of Amycolatopsis and Streptomyces.</title>
        <authorList>
            <person name="Duangmal K."/>
            <person name="Teo W.F.A."/>
            <person name="Lipun K."/>
        </authorList>
    </citation>
    <scope>NUCLEOTIDE SEQUENCE [LARGE SCALE GENOMIC DNA]</scope>
    <source>
        <strain evidence="5 6">NBRC 109810</strain>
    </source>
</reference>
<evidence type="ECO:0000259" key="4">
    <source>
        <dbReference type="PROSITE" id="PS51175"/>
    </source>
</evidence>
<dbReference type="RefSeq" id="WP_152886270.1">
    <property type="nucleotide sequence ID" value="NZ_VJZD01000026.1"/>
</dbReference>
<dbReference type="Pfam" id="PF06283">
    <property type="entry name" value="ThuA"/>
    <property type="match status" value="1"/>
</dbReference>
<dbReference type="InterPro" id="IPR000601">
    <property type="entry name" value="PKD_dom"/>
</dbReference>
<dbReference type="InterPro" id="IPR012938">
    <property type="entry name" value="Glc/Sorbosone_DH"/>
</dbReference>
<dbReference type="Gene3D" id="2.60.120.260">
    <property type="entry name" value="Galactose-binding domain-like"/>
    <property type="match status" value="1"/>
</dbReference>